<dbReference type="Proteomes" id="UP000193467">
    <property type="component" value="Unassembled WGS sequence"/>
</dbReference>
<evidence type="ECO:0000256" key="1">
    <source>
        <dbReference type="SAM" id="MobiDB-lite"/>
    </source>
</evidence>
<sequence length="381" mass="38878">MDASSTTDLNYGRSRSASDARSLNHSLFAYPSTPPRHSSDLTNDPSTSFSRPGTHRSTHSSPALSPPSPPTTGRARSSTLRSIFTRNGSSSMLSSSPGAVSGSGRSPYGQGNGSTARLASASSASISSQSISAPLQHTLVSSSFVFPKSGPTASQIAFISSRESLGAYGYGDGVAQIPGYEEGSSPTSEPAPITSSSSMTVPVVGGRFRASSVSSQLSIGSSPLARTVSAPEPASPVVDDSEGSHRLPLPTDPPIPSYDELHPSPPAESPLPTSAPSPPPTMTLTLPPPLSISIPTDDSPSSTPLNSAFATPRSHSPSPGNASVAHTPKTGNPPTLPALVFYNATPTASTAPSPIIPGGAYDEERIPSGGSARREQNFSTM</sequence>
<feature type="compositionally biased region" description="Polar residues" evidence="1">
    <location>
        <begin position="74"/>
        <end position="87"/>
    </location>
</feature>
<feature type="compositionally biased region" description="Low complexity" evidence="1">
    <location>
        <begin position="291"/>
        <end position="305"/>
    </location>
</feature>
<dbReference type="STRING" id="106004.A0A1Y2FU11"/>
<name>A0A1Y2FU11_9BASI</name>
<dbReference type="OrthoDB" id="2804493at2759"/>
<evidence type="ECO:0000313" key="2">
    <source>
        <dbReference type="EMBL" id="ORY87492.1"/>
    </source>
</evidence>
<dbReference type="EMBL" id="MCGR01000013">
    <property type="protein sequence ID" value="ORY87492.1"/>
    <property type="molecule type" value="Genomic_DNA"/>
</dbReference>
<feature type="compositionally biased region" description="Pro residues" evidence="1">
    <location>
        <begin position="263"/>
        <end position="290"/>
    </location>
</feature>
<feature type="compositionally biased region" description="Polar residues" evidence="1">
    <location>
        <begin position="40"/>
        <end position="51"/>
    </location>
</feature>
<dbReference type="InParanoid" id="A0A1Y2FU11"/>
<keyword evidence="3" id="KW-1185">Reference proteome</keyword>
<reference evidence="2 3" key="1">
    <citation type="submission" date="2016-07" db="EMBL/GenBank/DDBJ databases">
        <title>Pervasive Adenine N6-methylation of Active Genes in Fungi.</title>
        <authorList>
            <consortium name="DOE Joint Genome Institute"/>
            <person name="Mondo S.J."/>
            <person name="Dannebaum R.O."/>
            <person name="Kuo R.C."/>
            <person name="Labutti K."/>
            <person name="Haridas S."/>
            <person name="Kuo A."/>
            <person name="Salamov A."/>
            <person name="Ahrendt S.R."/>
            <person name="Lipzen A."/>
            <person name="Sullivan W."/>
            <person name="Andreopoulos W.B."/>
            <person name="Clum A."/>
            <person name="Lindquist E."/>
            <person name="Daum C."/>
            <person name="Ramamoorthy G.K."/>
            <person name="Gryganskyi A."/>
            <person name="Culley D."/>
            <person name="Magnuson J.K."/>
            <person name="James T.Y."/>
            <person name="O'Malley M.A."/>
            <person name="Stajich J.E."/>
            <person name="Spatafora J.W."/>
            <person name="Visel A."/>
            <person name="Grigoriev I.V."/>
        </authorList>
    </citation>
    <scope>NUCLEOTIDE SEQUENCE [LARGE SCALE GENOMIC DNA]</scope>
    <source>
        <strain evidence="2 3">62-1032</strain>
    </source>
</reference>
<organism evidence="2 3">
    <name type="scientific">Leucosporidium creatinivorum</name>
    <dbReference type="NCBI Taxonomy" id="106004"/>
    <lineage>
        <taxon>Eukaryota</taxon>
        <taxon>Fungi</taxon>
        <taxon>Dikarya</taxon>
        <taxon>Basidiomycota</taxon>
        <taxon>Pucciniomycotina</taxon>
        <taxon>Microbotryomycetes</taxon>
        <taxon>Leucosporidiales</taxon>
        <taxon>Leucosporidium</taxon>
    </lineage>
</organism>
<feature type="compositionally biased region" description="Low complexity" evidence="1">
    <location>
        <begin position="88"/>
        <end position="106"/>
    </location>
</feature>
<evidence type="ECO:0000313" key="3">
    <source>
        <dbReference type="Proteomes" id="UP000193467"/>
    </source>
</evidence>
<dbReference type="AlphaFoldDB" id="A0A1Y2FU11"/>
<feature type="compositionally biased region" description="Polar residues" evidence="1">
    <location>
        <begin position="184"/>
        <end position="199"/>
    </location>
</feature>
<proteinExistence type="predicted"/>
<feature type="compositionally biased region" description="Polar residues" evidence="1">
    <location>
        <begin position="1"/>
        <end position="25"/>
    </location>
</feature>
<protein>
    <submittedName>
        <fullName evidence="2">Uncharacterized protein</fullName>
    </submittedName>
</protein>
<feature type="region of interest" description="Disordered" evidence="1">
    <location>
        <begin position="1"/>
        <end position="116"/>
    </location>
</feature>
<feature type="compositionally biased region" description="Polar residues" evidence="1">
    <location>
        <begin position="306"/>
        <end position="321"/>
    </location>
</feature>
<gene>
    <name evidence="2" type="ORF">BCR35DRAFT_317739</name>
</gene>
<accession>A0A1Y2FU11</accession>
<feature type="region of interest" description="Disordered" evidence="1">
    <location>
        <begin position="215"/>
        <end position="381"/>
    </location>
</feature>
<comment type="caution">
    <text evidence="2">The sequence shown here is derived from an EMBL/GenBank/DDBJ whole genome shotgun (WGS) entry which is preliminary data.</text>
</comment>
<feature type="region of interest" description="Disordered" evidence="1">
    <location>
        <begin position="179"/>
        <end position="199"/>
    </location>
</feature>
<feature type="compositionally biased region" description="Basic and acidic residues" evidence="1">
    <location>
        <begin position="362"/>
        <end position="381"/>
    </location>
</feature>